<dbReference type="Proteomes" id="UP000759131">
    <property type="component" value="Unassembled WGS sequence"/>
</dbReference>
<dbReference type="EMBL" id="OC865696">
    <property type="protein sequence ID" value="CAD7632524.1"/>
    <property type="molecule type" value="Genomic_DNA"/>
</dbReference>
<keyword evidence="4" id="KW-1185">Reference proteome</keyword>
<evidence type="ECO:0000256" key="1">
    <source>
        <dbReference type="SAM" id="Coils"/>
    </source>
</evidence>
<feature type="region of interest" description="Disordered" evidence="2">
    <location>
        <begin position="124"/>
        <end position="157"/>
    </location>
</feature>
<evidence type="ECO:0000313" key="4">
    <source>
        <dbReference type="Proteomes" id="UP000759131"/>
    </source>
</evidence>
<sequence length="237" mass="27521">DEKVLKLRIDLRKCEQQVLLLKQKHQGDVDEYDNRLDLLNSQLRQSTLAAKQLQQKNHLLYKEILNMKNGTQNTMKLNENSNNNNHKESDGQKFGCYICDDNIQTLQESSLDFLLTQKLSFDANNEHKPHSKNPSIPLMRTQENGSNGEHKQQTEVPFSDTSHAIRITPNTCAKHNNNDKQNAIQLMHANHSKQIADTKAEDMKINKNTLNYINKQKEEHISHEDYNKDISNTFDDW</sequence>
<evidence type="ECO:0000313" key="3">
    <source>
        <dbReference type="EMBL" id="CAD7632524.1"/>
    </source>
</evidence>
<dbReference type="EMBL" id="CAJPIZ010011121">
    <property type="protein sequence ID" value="CAG2112954.1"/>
    <property type="molecule type" value="Genomic_DNA"/>
</dbReference>
<evidence type="ECO:0000256" key="2">
    <source>
        <dbReference type="SAM" id="MobiDB-lite"/>
    </source>
</evidence>
<feature type="non-terminal residue" evidence="3">
    <location>
        <position position="237"/>
    </location>
</feature>
<gene>
    <name evidence="3" type="ORF">OSB1V03_LOCUS12927</name>
</gene>
<dbReference type="AlphaFoldDB" id="A0A7R9L0I8"/>
<feature type="coiled-coil region" evidence="1">
    <location>
        <begin position="22"/>
        <end position="56"/>
    </location>
</feature>
<organism evidence="3">
    <name type="scientific">Medioppia subpectinata</name>
    <dbReference type="NCBI Taxonomy" id="1979941"/>
    <lineage>
        <taxon>Eukaryota</taxon>
        <taxon>Metazoa</taxon>
        <taxon>Ecdysozoa</taxon>
        <taxon>Arthropoda</taxon>
        <taxon>Chelicerata</taxon>
        <taxon>Arachnida</taxon>
        <taxon>Acari</taxon>
        <taxon>Acariformes</taxon>
        <taxon>Sarcoptiformes</taxon>
        <taxon>Oribatida</taxon>
        <taxon>Brachypylina</taxon>
        <taxon>Oppioidea</taxon>
        <taxon>Oppiidae</taxon>
        <taxon>Medioppia</taxon>
    </lineage>
</organism>
<feature type="non-terminal residue" evidence="3">
    <location>
        <position position="1"/>
    </location>
</feature>
<proteinExistence type="predicted"/>
<reference evidence="3" key="1">
    <citation type="submission" date="2020-11" db="EMBL/GenBank/DDBJ databases">
        <authorList>
            <person name="Tran Van P."/>
        </authorList>
    </citation>
    <scope>NUCLEOTIDE SEQUENCE</scope>
</reference>
<dbReference type="OrthoDB" id="6515510at2759"/>
<keyword evidence="1" id="KW-0175">Coiled coil</keyword>
<accession>A0A7R9L0I8</accession>
<protein>
    <submittedName>
        <fullName evidence="3">Uncharacterized protein</fullName>
    </submittedName>
</protein>
<name>A0A7R9L0I8_9ACAR</name>